<name>A0A1G5Q508_9RHOB</name>
<reference evidence="3 4" key="1">
    <citation type="submission" date="2016-10" db="EMBL/GenBank/DDBJ databases">
        <authorList>
            <person name="de Groot N.N."/>
        </authorList>
    </citation>
    <scope>NUCLEOTIDE SEQUENCE [LARGE SCALE GENOMIC DNA]</scope>
    <source>
        <strain evidence="3 4">U95</strain>
    </source>
</reference>
<dbReference type="PROSITE" id="PS51257">
    <property type="entry name" value="PROKAR_LIPOPROTEIN"/>
    <property type="match status" value="1"/>
</dbReference>
<feature type="region of interest" description="Disordered" evidence="1">
    <location>
        <begin position="149"/>
        <end position="182"/>
    </location>
</feature>
<dbReference type="AlphaFoldDB" id="A0A1G5Q508"/>
<accession>A0A1G5Q508</accession>
<dbReference type="OrthoDB" id="8160435at2"/>
<feature type="chain" id="PRO_5011448962" evidence="2">
    <location>
        <begin position="22"/>
        <end position="182"/>
    </location>
</feature>
<dbReference type="STRING" id="1156985.SAMN04488118_1035"/>
<feature type="compositionally biased region" description="Low complexity" evidence="1">
    <location>
        <begin position="169"/>
        <end position="182"/>
    </location>
</feature>
<dbReference type="Pfam" id="PF06693">
    <property type="entry name" value="DUF1190"/>
    <property type="match status" value="1"/>
</dbReference>
<evidence type="ECO:0000256" key="1">
    <source>
        <dbReference type="SAM" id="MobiDB-lite"/>
    </source>
</evidence>
<sequence>MKRSKSVTLVAMAGAAVSLSACDPAPDSEGEVYTSEAQCIQGDFVPDADCAPLFTKGEEIHKSTAPRYATRNLCEDQHGFGQCESDLNYASPRPYGYLIAGSLANMALSDAVRPVYSDRKRRSYYMTGGSYIHFGSGRSVRYSSSERKKFNADAPRAVPKIQTRTTVASRNGFGSRSGSFGS</sequence>
<protein>
    <submittedName>
        <fullName evidence="3">Uncharacterized conserved protein YgiB, involved in bioifilm formation, UPF0441/DUF1190 family</fullName>
    </submittedName>
</protein>
<organism evidence="3 4">
    <name type="scientific">Epibacterium ulvae</name>
    <dbReference type="NCBI Taxonomy" id="1156985"/>
    <lineage>
        <taxon>Bacteria</taxon>
        <taxon>Pseudomonadati</taxon>
        <taxon>Pseudomonadota</taxon>
        <taxon>Alphaproteobacteria</taxon>
        <taxon>Rhodobacterales</taxon>
        <taxon>Roseobacteraceae</taxon>
        <taxon>Epibacterium</taxon>
    </lineage>
</organism>
<dbReference type="EMBL" id="FMWG01000003">
    <property type="protein sequence ID" value="SCZ56954.1"/>
    <property type="molecule type" value="Genomic_DNA"/>
</dbReference>
<dbReference type="RefSeq" id="WP_090216970.1">
    <property type="nucleotide sequence ID" value="NZ_FMWG01000003.1"/>
</dbReference>
<keyword evidence="2" id="KW-0732">Signal</keyword>
<keyword evidence="4" id="KW-1185">Reference proteome</keyword>
<evidence type="ECO:0000313" key="3">
    <source>
        <dbReference type="EMBL" id="SCZ56954.1"/>
    </source>
</evidence>
<gene>
    <name evidence="3" type="ORF">SAMN04488118_1035</name>
</gene>
<proteinExistence type="predicted"/>
<evidence type="ECO:0000313" key="4">
    <source>
        <dbReference type="Proteomes" id="UP000198767"/>
    </source>
</evidence>
<dbReference type="InterPro" id="IPR009576">
    <property type="entry name" value="Biofilm_formation_YgiB"/>
</dbReference>
<feature type="signal peptide" evidence="2">
    <location>
        <begin position="1"/>
        <end position="21"/>
    </location>
</feature>
<evidence type="ECO:0000256" key="2">
    <source>
        <dbReference type="SAM" id="SignalP"/>
    </source>
</evidence>
<dbReference type="Proteomes" id="UP000198767">
    <property type="component" value="Unassembled WGS sequence"/>
</dbReference>